<protein>
    <recommendedName>
        <fullName evidence="3">HTH hxlR-type domain-containing protein</fullName>
    </recommendedName>
</protein>
<keyword evidence="2" id="KW-1185">Reference proteome</keyword>
<evidence type="ECO:0000313" key="2">
    <source>
        <dbReference type="Proteomes" id="UP001447857"/>
    </source>
</evidence>
<organism evidence="1 2">
    <name type="scientific">Flavobacterium ginsenosidimutans</name>
    <dbReference type="NCBI Taxonomy" id="687844"/>
    <lineage>
        <taxon>Bacteria</taxon>
        <taxon>Pseudomonadati</taxon>
        <taxon>Bacteroidota</taxon>
        <taxon>Flavobacteriia</taxon>
        <taxon>Flavobacteriales</taxon>
        <taxon>Flavobacteriaceae</taxon>
        <taxon>Flavobacterium</taxon>
    </lineage>
</organism>
<accession>A0ABZ2Q290</accession>
<name>A0ABZ2Q290_9FLAO</name>
<dbReference type="Proteomes" id="UP001447857">
    <property type="component" value="Chromosome"/>
</dbReference>
<evidence type="ECO:0000313" key="1">
    <source>
        <dbReference type="EMBL" id="WXK48513.1"/>
    </source>
</evidence>
<gene>
    <name evidence="1" type="ORF">V6624_15895</name>
</gene>
<proteinExistence type="predicted"/>
<sequence>MNTQENATSKKRQIRFASKYKSEIVPIMDALYIINGKWRIPIILTFMEKLF</sequence>
<evidence type="ECO:0008006" key="3">
    <source>
        <dbReference type="Google" id="ProtNLM"/>
    </source>
</evidence>
<reference evidence="1 2" key="1">
    <citation type="submission" date="2024-02" db="EMBL/GenBank/DDBJ databases">
        <title>complete genome of Flavobacterium ginsenosidimutans Str. YTB16.</title>
        <authorList>
            <person name="Wang Q."/>
        </authorList>
    </citation>
    <scope>NUCLEOTIDE SEQUENCE [LARGE SCALE GENOMIC DNA]</scope>
    <source>
        <strain evidence="1 2">YTB16</strain>
    </source>
</reference>
<dbReference type="RefSeq" id="WP_162615031.1">
    <property type="nucleotide sequence ID" value="NZ_CP147988.1"/>
</dbReference>
<dbReference type="EMBL" id="CP147988">
    <property type="protein sequence ID" value="WXK48513.1"/>
    <property type="molecule type" value="Genomic_DNA"/>
</dbReference>